<dbReference type="CDD" id="cd02248">
    <property type="entry name" value="Peptidase_C1A"/>
    <property type="match status" value="1"/>
</dbReference>
<dbReference type="SMART" id="SM00848">
    <property type="entry name" value="Inhibitor_I29"/>
    <property type="match status" value="1"/>
</dbReference>
<comment type="caution">
    <text evidence="5">The sequence shown here is derived from an EMBL/GenBank/DDBJ whole genome shotgun (WGS) entry which is preliminary data.</text>
</comment>
<accession>A0ABR2L2X9</accession>
<feature type="domain" description="Cathepsin propeptide inhibitor" evidence="4">
    <location>
        <begin position="22"/>
        <end position="77"/>
    </location>
</feature>
<dbReference type="InterPro" id="IPR000668">
    <property type="entry name" value="Peptidase_C1A_C"/>
</dbReference>
<dbReference type="SUPFAM" id="SSF54001">
    <property type="entry name" value="Cysteine proteinases"/>
    <property type="match status" value="1"/>
</dbReference>
<dbReference type="PROSITE" id="PS00139">
    <property type="entry name" value="THIOL_PROTEASE_CYS"/>
    <property type="match status" value="1"/>
</dbReference>
<dbReference type="InterPro" id="IPR039417">
    <property type="entry name" value="Peptidase_C1A_papain-like"/>
</dbReference>
<name>A0ABR2L2X9_9EUKA</name>
<dbReference type="InterPro" id="IPR025661">
    <property type="entry name" value="Pept_asp_AS"/>
</dbReference>
<sequence>MFLLFALSYSKLYTTSFEEKSFLSWMRSTNIIYTGDEYHLRYGIFLTNYRYNQEFNRHSKSYKIGLNKFTCLTPQEAKAMLGLTQTRTDFSHPKTAPKIDLKQDIPKNLDWREKGAVYDVEDQGSCGSCWAFSVIQAQESAHAIATGQLLGLSQSTLIDCVGGDCHGCHGGWPDKAFRYIIDNLNGQFNLLSEYPYIGVEQNCQFSQHERVSKVSDVQRLPEGDEENMKNHLATVGPVSICVDSSSYTFYSYTSGIYDEESCMKHIFNHAMGVVGYGYDETSSRPYWIVRNSWGQNWGQDGYVKFLMGVDLCSIADYVTYPIL</sequence>
<keyword evidence="6" id="KW-1185">Reference proteome</keyword>
<dbReference type="InterPro" id="IPR038765">
    <property type="entry name" value="Papain-like_cys_pep_sf"/>
</dbReference>
<evidence type="ECO:0000259" key="3">
    <source>
        <dbReference type="SMART" id="SM00645"/>
    </source>
</evidence>
<organism evidence="5 6">
    <name type="scientific">Tritrichomonas musculus</name>
    <dbReference type="NCBI Taxonomy" id="1915356"/>
    <lineage>
        <taxon>Eukaryota</taxon>
        <taxon>Metamonada</taxon>
        <taxon>Parabasalia</taxon>
        <taxon>Tritrichomonadida</taxon>
        <taxon>Tritrichomonadidae</taxon>
        <taxon>Tritrichomonas</taxon>
    </lineage>
</organism>
<evidence type="ECO:0000313" key="6">
    <source>
        <dbReference type="Proteomes" id="UP001470230"/>
    </source>
</evidence>
<evidence type="ECO:0000256" key="2">
    <source>
        <dbReference type="ARBA" id="ARBA00023157"/>
    </source>
</evidence>
<dbReference type="InterPro" id="IPR013201">
    <property type="entry name" value="Prot_inhib_I29"/>
</dbReference>
<dbReference type="PRINTS" id="PR00705">
    <property type="entry name" value="PAPAIN"/>
</dbReference>
<evidence type="ECO:0000313" key="5">
    <source>
        <dbReference type="EMBL" id="KAK8897715.1"/>
    </source>
</evidence>
<dbReference type="SMART" id="SM00645">
    <property type="entry name" value="Pept_C1"/>
    <property type="match status" value="1"/>
</dbReference>
<dbReference type="EMBL" id="JAPFFF010000002">
    <property type="protein sequence ID" value="KAK8897715.1"/>
    <property type="molecule type" value="Genomic_DNA"/>
</dbReference>
<dbReference type="Pfam" id="PF00112">
    <property type="entry name" value="Peptidase_C1"/>
    <property type="match status" value="1"/>
</dbReference>
<feature type="domain" description="Peptidase C1A papain C-terminal" evidence="3">
    <location>
        <begin position="105"/>
        <end position="322"/>
    </location>
</feature>
<dbReference type="PROSITE" id="PS00640">
    <property type="entry name" value="THIOL_PROTEASE_ASN"/>
    <property type="match status" value="1"/>
</dbReference>
<dbReference type="Pfam" id="PF08246">
    <property type="entry name" value="Inhibitor_I29"/>
    <property type="match status" value="1"/>
</dbReference>
<evidence type="ECO:0000259" key="4">
    <source>
        <dbReference type="SMART" id="SM00848"/>
    </source>
</evidence>
<reference evidence="5 6" key="1">
    <citation type="submission" date="2024-04" db="EMBL/GenBank/DDBJ databases">
        <title>Tritrichomonas musculus Genome.</title>
        <authorList>
            <person name="Alves-Ferreira E."/>
            <person name="Grigg M."/>
            <person name="Lorenzi H."/>
            <person name="Galac M."/>
        </authorList>
    </citation>
    <scope>NUCLEOTIDE SEQUENCE [LARGE SCALE GENOMIC DNA]</scope>
    <source>
        <strain evidence="5 6">EAF2021</strain>
    </source>
</reference>
<keyword evidence="2" id="KW-1015">Disulfide bond</keyword>
<dbReference type="Proteomes" id="UP001470230">
    <property type="component" value="Unassembled WGS sequence"/>
</dbReference>
<protein>
    <recommendedName>
        <fullName evidence="7">Clan CA, family C1, cathepsin L-like cysteine peptidase</fullName>
    </recommendedName>
</protein>
<gene>
    <name evidence="5" type="ORF">M9Y10_015680</name>
</gene>
<dbReference type="InterPro" id="IPR013128">
    <property type="entry name" value="Peptidase_C1A"/>
</dbReference>
<comment type="similarity">
    <text evidence="1">Belongs to the peptidase C1 family.</text>
</comment>
<evidence type="ECO:0000256" key="1">
    <source>
        <dbReference type="ARBA" id="ARBA00008455"/>
    </source>
</evidence>
<dbReference type="PANTHER" id="PTHR12411">
    <property type="entry name" value="CYSTEINE PROTEASE FAMILY C1-RELATED"/>
    <property type="match status" value="1"/>
</dbReference>
<evidence type="ECO:0008006" key="7">
    <source>
        <dbReference type="Google" id="ProtNLM"/>
    </source>
</evidence>
<dbReference type="Gene3D" id="3.90.70.10">
    <property type="entry name" value="Cysteine proteinases"/>
    <property type="match status" value="1"/>
</dbReference>
<dbReference type="InterPro" id="IPR000169">
    <property type="entry name" value="Pept_cys_AS"/>
</dbReference>
<proteinExistence type="inferred from homology"/>